<evidence type="ECO:0000313" key="2">
    <source>
        <dbReference type="Proteomes" id="UP000054560"/>
    </source>
</evidence>
<gene>
    <name evidence="1" type="ORF">SARC_11736</name>
</gene>
<proteinExistence type="predicted"/>
<name>A0A0L0FG46_9EUKA</name>
<dbReference type="EMBL" id="KQ243445">
    <property type="protein sequence ID" value="KNC75744.1"/>
    <property type="molecule type" value="Genomic_DNA"/>
</dbReference>
<dbReference type="Proteomes" id="UP000054560">
    <property type="component" value="Unassembled WGS sequence"/>
</dbReference>
<accession>A0A0L0FG46</accession>
<protein>
    <submittedName>
        <fullName evidence="1">Uncharacterized protein</fullName>
    </submittedName>
</protein>
<dbReference type="AlphaFoldDB" id="A0A0L0FG46"/>
<sequence>MIYPKEGVFFKHGREIISAPNFVTSVCHMSPYTPHKLRKDFWEKLEAERPVFERLATAAVKREDEVVSCMVLEDRLVEATVDAVTHPSGKRVRCGLPAKAGVETTPISGGGSKREDEVVSCMVQEDTVGAVTHPSGKVRCGLPAEEAGVETTPISAVGTFSTQSWQDSSGVLEQSVRKAEAQLDECDESQAGGSVRAMYTCCQSAKSPKLTRKLRDSAKIVDILPVQDDMDLDEPEVQKPLSAEERVKRKADPVDEPEEYVKRTRLQLMKRSVFGVKVGRGTIVEWIVRYTHELFAHASAKRLDQPVRTL</sequence>
<dbReference type="RefSeq" id="XP_014149646.1">
    <property type="nucleotide sequence ID" value="XM_014294171.1"/>
</dbReference>
<dbReference type="GeneID" id="25912240"/>
<keyword evidence="2" id="KW-1185">Reference proteome</keyword>
<organism evidence="1 2">
    <name type="scientific">Sphaeroforma arctica JP610</name>
    <dbReference type="NCBI Taxonomy" id="667725"/>
    <lineage>
        <taxon>Eukaryota</taxon>
        <taxon>Ichthyosporea</taxon>
        <taxon>Ichthyophonida</taxon>
        <taxon>Sphaeroforma</taxon>
    </lineage>
</organism>
<reference evidence="1 2" key="1">
    <citation type="submission" date="2011-02" db="EMBL/GenBank/DDBJ databases">
        <title>The Genome Sequence of Sphaeroforma arctica JP610.</title>
        <authorList>
            <consortium name="The Broad Institute Genome Sequencing Platform"/>
            <person name="Russ C."/>
            <person name="Cuomo C."/>
            <person name="Young S.K."/>
            <person name="Zeng Q."/>
            <person name="Gargeya S."/>
            <person name="Alvarado L."/>
            <person name="Berlin A."/>
            <person name="Chapman S.B."/>
            <person name="Chen Z."/>
            <person name="Freedman E."/>
            <person name="Gellesch M."/>
            <person name="Goldberg J."/>
            <person name="Griggs A."/>
            <person name="Gujja S."/>
            <person name="Heilman E."/>
            <person name="Heiman D."/>
            <person name="Howarth C."/>
            <person name="Mehta T."/>
            <person name="Neiman D."/>
            <person name="Pearson M."/>
            <person name="Roberts A."/>
            <person name="Saif S."/>
            <person name="Shea T."/>
            <person name="Shenoy N."/>
            <person name="Sisk P."/>
            <person name="Stolte C."/>
            <person name="Sykes S."/>
            <person name="White J."/>
            <person name="Yandava C."/>
            <person name="Burger G."/>
            <person name="Gray M.W."/>
            <person name="Holland P.W.H."/>
            <person name="King N."/>
            <person name="Lang F.B.F."/>
            <person name="Roger A.J."/>
            <person name="Ruiz-Trillo I."/>
            <person name="Haas B."/>
            <person name="Nusbaum C."/>
            <person name="Birren B."/>
        </authorList>
    </citation>
    <scope>NUCLEOTIDE SEQUENCE [LARGE SCALE GENOMIC DNA]</scope>
    <source>
        <strain evidence="1 2">JP610</strain>
    </source>
</reference>
<evidence type="ECO:0000313" key="1">
    <source>
        <dbReference type="EMBL" id="KNC75744.1"/>
    </source>
</evidence>